<accession>A0A967AYJ2</accession>
<dbReference type="PROSITE" id="PS50801">
    <property type="entry name" value="STAS"/>
    <property type="match status" value="1"/>
</dbReference>
<dbReference type="AlphaFoldDB" id="A0A967AYJ2"/>
<evidence type="ECO:0000256" key="1">
    <source>
        <dbReference type="ARBA" id="ARBA00009013"/>
    </source>
</evidence>
<dbReference type="InterPro" id="IPR036513">
    <property type="entry name" value="STAS_dom_sf"/>
</dbReference>
<keyword evidence="5" id="KW-1185">Reference proteome</keyword>
<evidence type="ECO:0000313" key="4">
    <source>
        <dbReference type="EMBL" id="NHN55394.1"/>
    </source>
</evidence>
<name>A0A967AYJ2_9MICO</name>
<proteinExistence type="inferred from homology"/>
<gene>
    <name evidence="4" type="ORF">G9U51_06300</name>
</gene>
<evidence type="ECO:0000259" key="3">
    <source>
        <dbReference type="PROSITE" id="PS50801"/>
    </source>
</evidence>
<dbReference type="RefSeq" id="WP_166194809.1">
    <property type="nucleotide sequence ID" value="NZ_JAAOIV010000003.1"/>
</dbReference>
<dbReference type="PANTHER" id="PTHR33495">
    <property type="entry name" value="ANTI-SIGMA FACTOR ANTAGONIST TM_1081-RELATED-RELATED"/>
    <property type="match status" value="1"/>
</dbReference>
<dbReference type="InterPro" id="IPR003658">
    <property type="entry name" value="Anti-sigma_ant"/>
</dbReference>
<dbReference type="Gene3D" id="3.30.750.24">
    <property type="entry name" value="STAS domain"/>
    <property type="match status" value="1"/>
</dbReference>
<comment type="similarity">
    <text evidence="1 2">Belongs to the anti-sigma-factor antagonist family.</text>
</comment>
<feature type="domain" description="STAS" evidence="3">
    <location>
        <begin position="3"/>
        <end position="112"/>
    </location>
</feature>
<sequence>MDLNFETSEHDGCAVLAVTGEVDVATAPRLREEILRLQDEGNVRLVLDLTGVPFIDSTGLGVLVGRLKAARAAGGDLALVVTAERLLRNLGITGLDKVFVIADSVPDAVAASKSAS</sequence>
<comment type="caution">
    <text evidence="4">The sequence shown here is derived from an EMBL/GenBank/DDBJ whole genome shotgun (WGS) entry which is preliminary data.</text>
</comment>
<protein>
    <recommendedName>
        <fullName evidence="2">Anti-sigma factor antagonist</fullName>
    </recommendedName>
</protein>
<dbReference type="InterPro" id="IPR002645">
    <property type="entry name" value="STAS_dom"/>
</dbReference>
<reference evidence="4" key="1">
    <citation type="submission" date="2020-03" db="EMBL/GenBank/DDBJ databases">
        <title>Draft sequencing of Calidifontibacter sp. DB0510.</title>
        <authorList>
            <person name="Kim D.-U."/>
        </authorList>
    </citation>
    <scope>NUCLEOTIDE SEQUENCE</scope>
    <source>
        <strain evidence="4">DB0510</strain>
    </source>
</reference>
<dbReference type="NCBIfam" id="TIGR00377">
    <property type="entry name" value="ant_ant_sig"/>
    <property type="match status" value="1"/>
</dbReference>
<evidence type="ECO:0000256" key="2">
    <source>
        <dbReference type="RuleBase" id="RU003749"/>
    </source>
</evidence>
<dbReference type="Proteomes" id="UP000744769">
    <property type="component" value="Unassembled WGS sequence"/>
</dbReference>
<evidence type="ECO:0000313" key="5">
    <source>
        <dbReference type="Proteomes" id="UP000744769"/>
    </source>
</evidence>
<dbReference type="PANTHER" id="PTHR33495:SF2">
    <property type="entry name" value="ANTI-SIGMA FACTOR ANTAGONIST TM_1081-RELATED"/>
    <property type="match status" value="1"/>
</dbReference>
<dbReference type="SUPFAM" id="SSF52091">
    <property type="entry name" value="SpoIIaa-like"/>
    <property type="match status" value="1"/>
</dbReference>
<dbReference type="GO" id="GO:0043856">
    <property type="term" value="F:anti-sigma factor antagonist activity"/>
    <property type="evidence" value="ECO:0007669"/>
    <property type="project" value="InterPro"/>
</dbReference>
<organism evidence="4 5">
    <name type="scientific">Metallococcus carri</name>
    <dbReference type="NCBI Taxonomy" id="1656884"/>
    <lineage>
        <taxon>Bacteria</taxon>
        <taxon>Bacillati</taxon>
        <taxon>Actinomycetota</taxon>
        <taxon>Actinomycetes</taxon>
        <taxon>Micrococcales</taxon>
        <taxon>Dermacoccaceae</taxon>
        <taxon>Metallococcus</taxon>
    </lineage>
</organism>
<dbReference type="EMBL" id="JAAOIV010000003">
    <property type="protein sequence ID" value="NHN55394.1"/>
    <property type="molecule type" value="Genomic_DNA"/>
</dbReference>
<dbReference type="Pfam" id="PF01740">
    <property type="entry name" value="STAS"/>
    <property type="match status" value="1"/>
</dbReference>
<dbReference type="CDD" id="cd07043">
    <property type="entry name" value="STAS_anti-anti-sigma_factors"/>
    <property type="match status" value="1"/>
</dbReference>